<gene>
    <name evidence="5" type="ORF">ADUPG1_014131</name>
</gene>
<accession>A0ABQ5KAV6</accession>
<keyword evidence="2" id="KW-0689">Ribosomal protein</keyword>
<keyword evidence="6" id="KW-1185">Reference proteome</keyword>
<dbReference type="Pfam" id="PF00164">
    <property type="entry name" value="Ribosom_S12_S23"/>
    <property type="match status" value="1"/>
</dbReference>
<dbReference type="PANTHER" id="PTHR11652">
    <property type="entry name" value="30S RIBOSOMAL PROTEIN S12 FAMILY MEMBER"/>
    <property type="match status" value="1"/>
</dbReference>
<feature type="compositionally biased region" description="Basic residues" evidence="4">
    <location>
        <begin position="7"/>
        <end position="18"/>
    </location>
</feature>
<protein>
    <submittedName>
        <fullName evidence="5">Multi-domain containing protein</fullName>
    </submittedName>
</protein>
<evidence type="ECO:0000313" key="5">
    <source>
        <dbReference type="EMBL" id="GKT29676.1"/>
    </source>
</evidence>
<dbReference type="PROSITE" id="PS00055">
    <property type="entry name" value="RIBOSOMAL_S12"/>
    <property type="match status" value="1"/>
</dbReference>
<dbReference type="InterPro" id="IPR006032">
    <property type="entry name" value="Ribosomal_uS12"/>
</dbReference>
<comment type="caution">
    <text evidence="5">The sequence shown here is derived from an EMBL/GenBank/DDBJ whole genome shotgun (WGS) entry which is preliminary data.</text>
</comment>
<dbReference type="NCBIfam" id="TIGR00982">
    <property type="entry name" value="uS12_E_A"/>
    <property type="match status" value="1"/>
</dbReference>
<evidence type="ECO:0000256" key="4">
    <source>
        <dbReference type="SAM" id="MobiDB-lite"/>
    </source>
</evidence>
<dbReference type="SUPFAM" id="SSF50249">
    <property type="entry name" value="Nucleic acid-binding proteins"/>
    <property type="match status" value="1"/>
</dbReference>
<dbReference type="Gene3D" id="2.40.50.140">
    <property type="entry name" value="Nucleic acid-binding proteins"/>
    <property type="match status" value="1"/>
</dbReference>
<comment type="similarity">
    <text evidence="1">Belongs to the universal ribosomal protein uS12 family.</text>
</comment>
<dbReference type="CDD" id="cd03367">
    <property type="entry name" value="Ribosomal_S23"/>
    <property type="match status" value="1"/>
</dbReference>
<evidence type="ECO:0000256" key="2">
    <source>
        <dbReference type="ARBA" id="ARBA00022980"/>
    </source>
</evidence>
<sequence length="141" mass="15613">MGSGIRNARKLKKHRQVQRWRDQRYKKSHLGDWVKSSPLGGACMAKGIVTDKMGVAAKQPNSAVRKCVRVQLTKNGKCLAAFVPNDGCLNFIDEHDEVIITGMGRKGRACGDRPGIRFKVIKVAGIGLRSLFLGIREKQRA</sequence>
<dbReference type="Proteomes" id="UP001057375">
    <property type="component" value="Unassembled WGS sequence"/>
</dbReference>
<dbReference type="InterPro" id="IPR005680">
    <property type="entry name" value="Ribosomal_uS12_euk/arc"/>
</dbReference>
<feature type="region of interest" description="Disordered" evidence="4">
    <location>
        <begin position="1"/>
        <end position="22"/>
    </location>
</feature>
<keyword evidence="3" id="KW-0687">Ribonucleoprotein</keyword>
<organism evidence="5 6">
    <name type="scientific">Aduncisulcus paluster</name>
    <dbReference type="NCBI Taxonomy" id="2918883"/>
    <lineage>
        <taxon>Eukaryota</taxon>
        <taxon>Metamonada</taxon>
        <taxon>Carpediemonas-like organisms</taxon>
        <taxon>Aduncisulcus</taxon>
    </lineage>
</organism>
<name>A0ABQ5KAV6_9EUKA</name>
<proteinExistence type="inferred from homology"/>
<reference evidence="5" key="1">
    <citation type="submission" date="2022-03" db="EMBL/GenBank/DDBJ databases">
        <title>Draft genome sequence of Aduncisulcus paluster, a free-living microaerophilic Fornicata.</title>
        <authorList>
            <person name="Yuyama I."/>
            <person name="Kume K."/>
            <person name="Tamura T."/>
            <person name="Inagaki Y."/>
            <person name="Hashimoto T."/>
        </authorList>
    </citation>
    <scope>NUCLEOTIDE SEQUENCE</scope>
    <source>
        <strain evidence="5">NY0171</strain>
    </source>
</reference>
<dbReference type="InterPro" id="IPR012340">
    <property type="entry name" value="NA-bd_OB-fold"/>
</dbReference>
<evidence type="ECO:0000256" key="1">
    <source>
        <dbReference type="ARBA" id="ARBA00005657"/>
    </source>
</evidence>
<evidence type="ECO:0000256" key="3">
    <source>
        <dbReference type="ARBA" id="ARBA00023274"/>
    </source>
</evidence>
<evidence type="ECO:0000313" key="6">
    <source>
        <dbReference type="Proteomes" id="UP001057375"/>
    </source>
</evidence>
<dbReference type="EMBL" id="BQXS01013841">
    <property type="protein sequence ID" value="GKT29676.1"/>
    <property type="molecule type" value="Genomic_DNA"/>
</dbReference>